<comment type="similarity">
    <text evidence="2">Belongs to the DCP1 family.</text>
</comment>
<evidence type="ECO:0000313" key="6">
    <source>
        <dbReference type="Proteomes" id="UP001341281"/>
    </source>
</evidence>
<dbReference type="GO" id="GO:0031087">
    <property type="term" value="P:deadenylation-independent decapping of nuclear-transcribed mRNA"/>
    <property type="evidence" value="ECO:0007669"/>
    <property type="project" value="TreeGrafter"/>
</dbReference>
<dbReference type="GO" id="GO:0003729">
    <property type="term" value="F:mRNA binding"/>
    <property type="evidence" value="ECO:0007669"/>
    <property type="project" value="TreeGrafter"/>
</dbReference>
<evidence type="ECO:0000256" key="4">
    <source>
        <dbReference type="SAM" id="MobiDB-lite"/>
    </source>
</evidence>
<comment type="subcellular location">
    <subcellularLocation>
        <location evidence="1">Cytoplasm</location>
    </subcellularLocation>
</comment>
<protein>
    <recommendedName>
        <fullName evidence="7">mRNA-decapping enzyme-like protein</fullName>
    </recommendedName>
</protein>
<accession>A0AAQ3WH15</accession>
<dbReference type="CDD" id="cd13182">
    <property type="entry name" value="EVH1-like_Dcp1"/>
    <property type="match status" value="1"/>
</dbReference>
<proteinExistence type="inferred from homology"/>
<dbReference type="Pfam" id="PF06058">
    <property type="entry name" value="DCP1"/>
    <property type="match status" value="2"/>
</dbReference>
<reference evidence="5 6" key="1">
    <citation type="submission" date="2024-02" db="EMBL/GenBank/DDBJ databases">
        <title>High-quality chromosome-scale genome assembly of Pensacola bahiagrass (Paspalum notatum Flugge var. saurae).</title>
        <authorList>
            <person name="Vega J.M."/>
            <person name="Podio M."/>
            <person name="Orjuela J."/>
            <person name="Siena L.A."/>
            <person name="Pessino S.C."/>
            <person name="Combes M.C."/>
            <person name="Mariac C."/>
            <person name="Albertini E."/>
            <person name="Pupilli F."/>
            <person name="Ortiz J.P.A."/>
            <person name="Leblanc O."/>
        </authorList>
    </citation>
    <scope>NUCLEOTIDE SEQUENCE [LARGE SCALE GENOMIC DNA]</scope>
    <source>
        <strain evidence="5">R1</strain>
        <tissue evidence="5">Leaf</tissue>
    </source>
</reference>
<dbReference type="InterPro" id="IPR011993">
    <property type="entry name" value="PH-like_dom_sf"/>
</dbReference>
<dbReference type="Gene3D" id="2.30.29.30">
    <property type="entry name" value="Pleckstrin-homology domain (PH domain)/Phosphotyrosine-binding domain (PTB)"/>
    <property type="match status" value="2"/>
</dbReference>
<organism evidence="5 6">
    <name type="scientific">Paspalum notatum var. saurae</name>
    <dbReference type="NCBI Taxonomy" id="547442"/>
    <lineage>
        <taxon>Eukaryota</taxon>
        <taxon>Viridiplantae</taxon>
        <taxon>Streptophyta</taxon>
        <taxon>Embryophyta</taxon>
        <taxon>Tracheophyta</taxon>
        <taxon>Spermatophyta</taxon>
        <taxon>Magnoliopsida</taxon>
        <taxon>Liliopsida</taxon>
        <taxon>Poales</taxon>
        <taxon>Poaceae</taxon>
        <taxon>PACMAD clade</taxon>
        <taxon>Panicoideae</taxon>
        <taxon>Andropogonodae</taxon>
        <taxon>Paspaleae</taxon>
        <taxon>Paspalinae</taxon>
        <taxon>Paspalum</taxon>
    </lineage>
</organism>
<evidence type="ECO:0000256" key="3">
    <source>
        <dbReference type="ARBA" id="ARBA00022490"/>
    </source>
</evidence>
<dbReference type="GO" id="GO:0000290">
    <property type="term" value="P:deadenylation-dependent decapping of nuclear-transcribed mRNA"/>
    <property type="evidence" value="ECO:0007669"/>
    <property type="project" value="InterPro"/>
</dbReference>
<dbReference type="InterPro" id="IPR010334">
    <property type="entry name" value="Dcp1"/>
</dbReference>
<feature type="region of interest" description="Disordered" evidence="4">
    <location>
        <begin position="217"/>
        <end position="247"/>
    </location>
</feature>
<dbReference type="EMBL" id="CP144746">
    <property type="protein sequence ID" value="WVZ61195.1"/>
    <property type="molecule type" value="Genomic_DNA"/>
</dbReference>
<sequence>MARSKRRGGGGVRGGAAVKVTPNLASDPEGTRAVNLSVLRRLDPDVADILITASHVVVYTFDVDAKEWVLIANPDSCPRAFRAEPEPYGGVALRRQEKHRAQIPICHPESSKYSTENLVEAILTDFEVELQVPYVIYRGAADEIVGIWFYDPQECEEVGHLFCSVIEEQEGAAGPSALPGAEGTLEQPTSPTIEEDDVEEFLLTPSNAATFVDTSGRTCAVQPNQSSKTIPSSSHESHDASASQASALHSLLPSRTSSATLRPFDAHTPHGPATIQPASVFNLKLPLLAPMASTQSTIANAASSLYTVPPLHDPFASHRPQSAPLLHPFPPLPTVAPAPRYGMPLLQSFPPPDPLPFVTPSASYSQVLTREQVGAALLRLAQNDAFIDMVYQEMIKRPYP</sequence>
<name>A0AAQ3WH15_PASNO</name>
<evidence type="ECO:0000256" key="2">
    <source>
        <dbReference type="ARBA" id="ARBA00008778"/>
    </source>
</evidence>
<dbReference type="SUPFAM" id="SSF50729">
    <property type="entry name" value="PH domain-like"/>
    <property type="match status" value="1"/>
</dbReference>
<evidence type="ECO:0008006" key="7">
    <source>
        <dbReference type="Google" id="ProtNLM"/>
    </source>
</evidence>
<keyword evidence="6" id="KW-1185">Reference proteome</keyword>
<dbReference type="GO" id="GO:0008047">
    <property type="term" value="F:enzyme activator activity"/>
    <property type="evidence" value="ECO:0007669"/>
    <property type="project" value="InterPro"/>
</dbReference>
<dbReference type="PANTHER" id="PTHR16290">
    <property type="entry name" value="TRANSCRIPTION FACTOR SMIF DECAPPING ENZYME DCP1"/>
    <property type="match status" value="1"/>
</dbReference>
<feature type="compositionally biased region" description="Polar residues" evidence="4">
    <location>
        <begin position="217"/>
        <end position="231"/>
    </location>
</feature>
<evidence type="ECO:0000313" key="5">
    <source>
        <dbReference type="EMBL" id="WVZ61195.1"/>
    </source>
</evidence>
<gene>
    <name evidence="5" type="ORF">U9M48_011106</name>
</gene>
<feature type="region of interest" description="Disordered" evidence="4">
    <location>
        <begin position="1"/>
        <end position="24"/>
    </location>
</feature>
<dbReference type="PANTHER" id="PTHR16290:SF26">
    <property type="entry name" value="WH1 DOMAIN-CONTAINING PROTEIN"/>
    <property type="match status" value="1"/>
</dbReference>
<dbReference type="GO" id="GO:0000932">
    <property type="term" value="C:P-body"/>
    <property type="evidence" value="ECO:0007669"/>
    <property type="project" value="TreeGrafter"/>
</dbReference>
<evidence type="ECO:0000256" key="1">
    <source>
        <dbReference type="ARBA" id="ARBA00004496"/>
    </source>
</evidence>
<dbReference type="AlphaFoldDB" id="A0AAQ3WH15"/>
<keyword evidence="3" id="KW-0963">Cytoplasm</keyword>
<dbReference type="Proteomes" id="UP001341281">
    <property type="component" value="Chromosome 02"/>
</dbReference>